<dbReference type="GO" id="GO:0016020">
    <property type="term" value="C:membrane"/>
    <property type="evidence" value="ECO:0007669"/>
    <property type="project" value="InterPro"/>
</dbReference>
<feature type="transmembrane region" description="Helical" evidence="1">
    <location>
        <begin position="93"/>
        <end position="111"/>
    </location>
</feature>
<dbReference type="Pfam" id="PF01478">
    <property type="entry name" value="Peptidase_A24"/>
    <property type="match status" value="1"/>
</dbReference>
<keyword evidence="1" id="KW-1133">Transmembrane helix</keyword>
<evidence type="ECO:0000256" key="1">
    <source>
        <dbReference type="SAM" id="Phobius"/>
    </source>
</evidence>
<proteinExistence type="predicted"/>
<dbReference type="GO" id="GO:0004190">
    <property type="term" value="F:aspartic-type endopeptidase activity"/>
    <property type="evidence" value="ECO:0007669"/>
    <property type="project" value="InterPro"/>
</dbReference>
<evidence type="ECO:0000313" key="4">
    <source>
        <dbReference type="Proteomes" id="UP000664414"/>
    </source>
</evidence>
<evidence type="ECO:0000259" key="2">
    <source>
        <dbReference type="Pfam" id="PF01478"/>
    </source>
</evidence>
<reference evidence="3" key="1">
    <citation type="submission" date="2021-02" db="EMBL/GenBank/DDBJ databases">
        <title>Thiocyanate and organic carbon inputs drive convergent selection for specific autotrophic Afipia and Thiobacillus strains within complex microbiomes.</title>
        <authorList>
            <person name="Huddy R.J."/>
            <person name="Sachdeva R."/>
            <person name="Kadzinga F."/>
            <person name="Kantor R.S."/>
            <person name="Harrison S.T.L."/>
            <person name="Banfield J.F."/>
        </authorList>
    </citation>
    <scope>NUCLEOTIDE SEQUENCE</scope>
    <source>
        <strain evidence="3">SCN18_10_11_15_R4_P_38_20</strain>
    </source>
</reference>
<feature type="domain" description="Prepilin type IV endopeptidase peptidase" evidence="2">
    <location>
        <begin position="6"/>
        <end position="109"/>
    </location>
</feature>
<accession>A0A8J7PIM1</accession>
<protein>
    <submittedName>
        <fullName evidence="3">Prepilin peptidase</fullName>
    </submittedName>
</protein>
<comment type="caution">
    <text evidence="3">The sequence shown here is derived from an EMBL/GenBank/DDBJ whole genome shotgun (WGS) entry which is preliminary data.</text>
</comment>
<evidence type="ECO:0000313" key="3">
    <source>
        <dbReference type="EMBL" id="MBN9412850.1"/>
    </source>
</evidence>
<name>A0A8J7PIM1_9PROT</name>
<keyword evidence="1" id="KW-0812">Transmembrane</keyword>
<dbReference type="EMBL" id="JAFKGL010000013">
    <property type="protein sequence ID" value="MBN9412850.1"/>
    <property type="molecule type" value="Genomic_DNA"/>
</dbReference>
<dbReference type="Proteomes" id="UP000664414">
    <property type="component" value="Unassembled WGS sequence"/>
</dbReference>
<organism evidence="3 4">
    <name type="scientific">Candidatus Paracaedimonas acanthamoebae</name>
    <dbReference type="NCBI Taxonomy" id="244581"/>
    <lineage>
        <taxon>Bacteria</taxon>
        <taxon>Pseudomonadati</taxon>
        <taxon>Pseudomonadota</taxon>
        <taxon>Alphaproteobacteria</taxon>
        <taxon>Holosporales</taxon>
        <taxon>Caedimonadaceae</taxon>
        <taxon>Candidatus Paracaedimonas</taxon>
    </lineage>
</organism>
<dbReference type="Gene3D" id="1.20.120.1220">
    <property type="match status" value="1"/>
</dbReference>
<feature type="transmembrane region" description="Helical" evidence="1">
    <location>
        <begin position="162"/>
        <end position="181"/>
    </location>
</feature>
<feature type="transmembrane region" description="Helical" evidence="1">
    <location>
        <begin position="25"/>
        <end position="47"/>
    </location>
</feature>
<dbReference type="AlphaFoldDB" id="A0A8J7PIM1"/>
<keyword evidence="1" id="KW-0472">Membrane</keyword>
<sequence>MQTFYIIFSLLACCAAVFDFLFFRIPNIICILMVLCFFMGGAIFYPLESITEAVLLASGTLIVSFLLYAVRVFGAGDAKLLAASALWSENSNFLLFILATSILGCFLGIFYLKWSDEIDKIRLKINIFLTKFLQDGILWTFYKRYQELPFKESRSPESKKVILPYGVAICGGCFVITYIKIWGA</sequence>
<gene>
    <name evidence="3" type="ORF">J0H12_02840</name>
</gene>
<feature type="transmembrane region" description="Helical" evidence="1">
    <location>
        <begin position="54"/>
        <end position="73"/>
    </location>
</feature>
<dbReference type="InterPro" id="IPR000045">
    <property type="entry name" value="Prepilin_IV_endopep_pep"/>
</dbReference>